<dbReference type="AlphaFoldDB" id="A0A8H7PJL8"/>
<evidence type="ECO:0000256" key="4">
    <source>
        <dbReference type="ARBA" id="ARBA00022552"/>
    </source>
</evidence>
<evidence type="ECO:0000256" key="3">
    <source>
        <dbReference type="ARBA" id="ARBA00008105"/>
    </source>
</evidence>
<sequence length="310" mass="36433">FPGEELPLLSSHNFFRQKTCQFSNFTLSAFRNLIMSSLRNAVQRRNHKERGQLASRERLGLLEKKKDYVLRAKDFHSKEKRLKALREKAAQRNPDEFYFKMINSNTKGGKHVTERNAALPVEMISMLKSQDKNYIKTQREISKKKMQRLQESLHFIDDQDMDEEDMLAGFSDEGEDEEEEEQNQKSKKSNHVVFVDTEEEVKKFNPAKHLNTLPELVNRKFNRPTVDTLKKNVIANASVDSDDENEKEMKKARRMKYKELASRIVREQQLSKAEREIEIQRAIQSKGKKKRVGTDENGLPVYKWKADRKK</sequence>
<proteinExistence type="inferred from homology"/>
<keyword evidence="5" id="KW-0539">Nucleus</keyword>
<gene>
    <name evidence="7" type="ORF">INT44_007690</name>
</gene>
<comment type="function">
    <text evidence="1">Involved in nucleolar processing of pre-18S ribosomal RNA.</text>
</comment>
<evidence type="ECO:0008006" key="9">
    <source>
        <dbReference type="Google" id="ProtNLM"/>
    </source>
</evidence>
<dbReference type="EMBL" id="JAEPRA010000015">
    <property type="protein sequence ID" value="KAG2175202.1"/>
    <property type="molecule type" value="Genomic_DNA"/>
</dbReference>
<accession>A0A8H7PJL8</accession>
<evidence type="ECO:0000256" key="5">
    <source>
        <dbReference type="ARBA" id="ARBA00023242"/>
    </source>
</evidence>
<name>A0A8H7PJL8_9FUNG</name>
<evidence type="ECO:0000256" key="6">
    <source>
        <dbReference type="SAM" id="MobiDB-lite"/>
    </source>
</evidence>
<dbReference type="InterPro" id="IPR007144">
    <property type="entry name" value="SSU_processome_Utp11"/>
</dbReference>
<dbReference type="GO" id="GO:0006364">
    <property type="term" value="P:rRNA processing"/>
    <property type="evidence" value="ECO:0007669"/>
    <property type="project" value="UniProtKB-KW"/>
</dbReference>
<feature type="compositionally biased region" description="Acidic residues" evidence="6">
    <location>
        <begin position="171"/>
        <end position="181"/>
    </location>
</feature>
<comment type="caution">
    <text evidence="7">The sequence shown here is derived from an EMBL/GenBank/DDBJ whole genome shotgun (WGS) entry which is preliminary data.</text>
</comment>
<keyword evidence="8" id="KW-1185">Reference proteome</keyword>
<organism evidence="7 8">
    <name type="scientific">Umbelopsis vinacea</name>
    <dbReference type="NCBI Taxonomy" id="44442"/>
    <lineage>
        <taxon>Eukaryota</taxon>
        <taxon>Fungi</taxon>
        <taxon>Fungi incertae sedis</taxon>
        <taxon>Mucoromycota</taxon>
        <taxon>Mucoromycotina</taxon>
        <taxon>Umbelopsidomycetes</taxon>
        <taxon>Umbelopsidales</taxon>
        <taxon>Umbelopsidaceae</taxon>
        <taxon>Umbelopsis</taxon>
    </lineage>
</organism>
<keyword evidence="4" id="KW-0698">rRNA processing</keyword>
<protein>
    <recommendedName>
        <fullName evidence="9">U3 small nucleolar RNA-associated protein 11</fullName>
    </recommendedName>
</protein>
<evidence type="ECO:0000313" key="7">
    <source>
        <dbReference type="EMBL" id="KAG2175202.1"/>
    </source>
</evidence>
<dbReference type="PANTHER" id="PTHR12838:SF0">
    <property type="entry name" value="U3 SMALL NUCLEOLAR RNA-ASSOCIATED PROTEIN 11-RELATED"/>
    <property type="match status" value="1"/>
</dbReference>
<feature type="region of interest" description="Disordered" evidence="6">
    <location>
        <begin position="171"/>
        <end position="190"/>
    </location>
</feature>
<dbReference type="Proteomes" id="UP000612746">
    <property type="component" value="Unassembled WGS sequence"/>
</dbReference>
<evidence type="ECO:0000313" key="8">
    <source>
        <dbReference type="Proteomes" id="UP000612746"/>
    </source>
</evidence>
<evidence type="ECO:0000256" key="2">
    <source>
        <dbReference type="ARBA" id="ARBA00004604"/>
    </source>
</evidence>
<reference evidence="7" key="1">
    <citation type="submission" date="2020-12" db="EMBL/GenBank/DDBJ databases">
        <title>Metabolic potential, ecology and presence of endohyphal bacteria is reflected in genomic diversity of Mucoromycotina.</title>
        <authorList>
            <person name="Muszewska A."/>
            <person name="Okrasinska A."/>
            <person name="Steczkiewicz K."/>
            <person name="Drgas O."/>
            <person name="Orlowska M."/>
            <person name="Perlinska-Lenart U."/>
            <person name="Aleksandrzak-Piekarczyk T."/>
            <person name="Szatraj K."/>
            <person name="Zielenkiewicz U."/>
            <person name="Pilsyk S."/>
            <person name="Malc E."/>
            <person name="Mieczkowski P."/>
            <person name="Kruszewska J.S."/>
            <person name="Biernat P."/>
            <person name="Pawlowska J."/>
        </authorList>
    </citation>
    <scope>NUCLEOTIDE SEQUENCE</scope>
    <source>
        <strain evidence="7">WA0000051536</strain>
    </source>
</reference>
<comment type="similarity">
    <text evidence="3">Belongs to the UTP11 family.</text>
</comment>
<dbReference type="GO" id="GO:0032040">
    <property type="term" value="C:small-subunit processome"/>
    <property type="evidence" value="ECO:0007669"/>
    <property type="project" value="InterPro"/>
</dbReference>
<dbReference type="PANTHER" id="PTHR12838">
    <property type="entry name" value="U3 SMALL NUCLEOLAR RNA-ASSOCIATED PROTEIN 11"/>
    <property type="match status" value="1"/>
</dbReference>
<dbReference type="Pfam" id="PF03998">
    <property type="entry name" value="Utp11"/>
    <property type="match status" value="1"/>
</dbReference>
<dbReference type="OrthoDB" id="29058at2759"/>
<comment type="subcellular location">
    <subcellularLocation>
        <location evidence="2">Nucleus</location>
        <location evidence="2">Nucleolus</location>
    </subcellularLocation>
</comment>
<feature type="non-terminal residue" evidence="7">
    <location>
        <position position="310"/>
    </location>
</feature>
<evidence type="ECO:0000256" key="1">
    <source>
        <dbReference type="ARBA" id="ARBA00004099"/>
    </source>
</evidence>